<gene>
    <name evidence="3" type="ORF">BI344_14420</name>
    <name evidence="2" type="ORF">BI347_14735</name>
</gene>
<organism evidence="2 4">
    <name type="scientific">Chromobacterium sphagni</name>
    <dbReference type="NCBI Taxonomy" id="1903179"/>
    <lineage>
        <taxon>Bacteria</taxon>
        <taxon>Pseudomonadati</taxon>
        <taxon>Pseudomonadota</taxon>
        <taxon>Betaproteobacteria</taxon>
        <taxon>Neisseriales</taxon>
        <taxon>Chromobacteriaceae</taxon>
        <taxon>Chromobacterium</taxon>
    </lineage>
</organism>
<evidence type="ECO:0000313" key="2">
    <source>
        <dbReference type="EMBL" id="OHX14622.1"/>
    </source>
</evidence>
<reference evidence="4 5" key="1">
    <citation type="submission" date="2016-09" db="EMBL/GenBank/DDBJ databases">
        <title>Chromobacterium muskegensis sp. nov., an insecticidal bacterium isolated from Sphagnum bogs.</title>
        <authorList>
            <person name="Sparks M.E."/>
            <person name="Blackburn M.B."/>
            <person name="Gundersen-Rindal D.E."/>
            <person name="Mitchell A."/>
            <person name="Farrar R."/>
            <person name="Kuhar D."/>
        </authorList>
    </citation>
    <scope>NUCLEOTIDE SEQUENCE [LARGE SCALE GENOMIC DNA]</scope>
    <source>
        <strain evidence="3 5">14B-1</strain>
        <strain evidence="2 4">37-2</strain>
    </source>
</reference>
<feature type="region of interest" description="Disordered" evidence="1">
    <location>
        <begin position="57"/>
        <end position="76"/>
    </location>
</feature>
<evidence type="ECO:0000313" key="5">
    <source>
        <dbReference type="Proteomes" id="UP000180280"/>
    </source>
</evidence>
<protein>
    <recommendedName>
        <fullName evidence="6">ATP-grasp domain-containing protein</fullName>
    </recommendedName>
</protein>
<dbReference type="STRING" id="1903179.BI347_14735"/>
<dbReference type="EMBL" id="MKCT01000013">
    <property type="protein sequence ID" value="OHX20710.1"/>
    <property type="molecule type" value="Genomic_DNA"/>
</dbReference>
<dbReference type="AlphaFoldDB" id="A0A1S1X582"/>
<comment type="caution">
    <text evidence="2">The sequence shown here is derived from an EMBL/GenBank/DDBJ whole genome shotgun (WGS) entry which is preliminary data.</text>
</comment>
<keyword evidence="5" id="KW-1185">Reference proteome</keyword>
<evidence type="ECO:0000256" key="1">
    <source>
        <dbReference type="SAM" id="MobiDB-lite"/>
    </source>
</evidence>
<proteinExistence type="predicted"/>
<dbReference type="RefSeq" id="WP_071112344.1">
    <property type="nucleotide sequence ID" value="NZ_MKCS01000001.1"/>
</dbReference>
<name>A0A1S1X582_9NEIS</name>
<evidence type="ECO:0000313" key="4">
    <source>
        <dbReference type="Proteomes" id="UP000180088"/>
    </source>
</evidence>
<dbReference type="OrthoDB" id="40611at2"/>
<sequence>MPATSGQVAFDFIKTANGSCDVLECNPRATSAFHLFHNLPQQLAAALLGDIPPGETLRPSTGLSAMKPASAGRLMR</sequence>
<accession>A0A1S1X582</accession>
<dbReference type="Proteomes" id="UP000180280">
    <property type="component" value="Unassembled WGS sequence"/>
</dbReference>
<evidence type="ECO:0008006" key="6">
    <source>
        <dbReference type="Google" id="ProtNLM"/>
    </source>
</evidence>
<evidence type="ECO:0000313" key="3">
    <source>
        <dbReference type="EMBL" id="OHX20710.1"/>
    </source>
</evidence>
<dbReference type="EMBL" id="MKCS01000001">
    <property type="protein sequence ID" value="OHX14622.1"/>
    <property type="molecule type" value="Genomic_DNA"/>
</dbReference>
<dbReference type="Proteomes" id="UP000180088">
    <property type="component" value="Unassembled WGS sequence"/>
</dbReference>